<evidence type="ECO:0000313" key="2">
    <source>
        <dbReference type="EMBL" id="UUD65966.1"/>
    </source>
</evidence>
<dbReference type="InterPro" id="IPR041256">
    <property type="entry name" value="CdiI_4"/>
</dbReference>
<proteinExistence type="predicted"/>
<sequence>MMGEYVFEDIDYGNDPDWVVKEFFNSINLCGRFLDSVEKILDRRGFVINETYFYPPDLNGADPDLYFDGLMFGVWEGEVVVPESAALEYLIAACERYLVLHPKDADKVKSLLVRLNA</sequence>
<dbReference type="Proteomes" id="UP000887421">
    <property type="component" value="Chromosome"/>
</dbReference>
<evidence type="ECO:0000313" key="3">
    <source>
        <dbReference type="Proteomes" id="UP000887421"/>
    </source>
</evidence>
<organism evidence="2 3">
    <name type="scientific">Phytopseudomonas seleniipraecipitans</name>
    <dbReference type="NCBI Taxonomy" id="640205"/>
    <lineage>
        <taxon>Bacteria</taxon>
        <taxon>Pseudomonadati</taxon>
        <taxon>Pseudomonadota</taxon>
        <taxon>Gammaproteobacteria</taxon>
        <taxon>Pseudomonadales</taxon>
        <taxon>Pseudomonadaceae</taxon>
        <taxon>Phytopseudomonas</taxon>
    </lineage>
</organism>
<keyword evidence="3" id="KW-1185">Reference proteome</keyword>
<reference evidence="2" key="1">
    <citation type="submission" date="2021-05" db="EMBL/GenBank/DDBJ databases">
        <title>Complete genome sequence of Pseudomonas seleniipraecipitans strain D1-6.</title>
        <authorList>
            <person name="Lafi F."/>
            <person name="Eida A."/>
            <person name="Alam I."/>
            <person name="Hert H."/>
            <person name="Saad M."/>
        </authorList>
    </citation>
    <scope>NUCLEOTIDE SEQUENCE</scope>
    <source>
        <strain evidence="2">D1-6</strain>
    </source>
</reference>
<accession>A0ABY5JEG4</accession>
<dbReference type="EMBL" id="CP076114">
    <property type="protein sequence ID" value="UUD65966.1"/>
    <property type="molecule type" value="Genomic_DNA"/>
</dbReference>
<dbReference type="Pfam" id="PF18624">
    <property type="entry name" value="CdiI_4"/>
    <property type="match status" value="1"/>
</dbReference>
<protein>
    <submittedName>
        <fullName evidence="2">Ribonuclease toxin immunity protein CdiI</fullName>
    </submittedName>
</protein>
<dbReference type="RefSeq" id="WP_164090914.1">
    <property type="nucleotide sequence ID" value="NZ_CP076114.1"/>
</dbReference>
<name>A0ABY5JEG4_9GAMM</name>
<dbReference type="CDD" id="cd20688">
    <property type="entry name" value="CdiI_Ecoli_Nm-like"/>
    <property type="match status" value="1"/>
</dbReference>
<feature type="domain" description="CDI immunity protein" evidence="1">
    <location>
        <begin position="16"/>
        <end position="112"/>
    </location>
</feature>
<dbReference type="NCBIfam" id="NF033826">
    <property type="entry name" value="immun_CdiI"/>
    <property type="match status" value="1"/>
</dbReference>
<gene>
    <name evidence="2" type="primary">cdiI</name>
    <name evidence="2" type="ORF">D16iCDA_10090</name>
</gene>
<evidence type="ECO:0000259" key="1">
    <source>
        <dbReference type="Pfam" id="PF18624"/>
    </source>
</evidence>